<dbReference type="RefSeq" id="WP_181736621.1">
    <property type="nucleotide sequence ID" value="NZ_JACEMT010000032.1"/>
</dbReference>
<keyword evidence="4" id="KW-1185">Reference proteome</keyword>
<feature type="transmembrane region" description="Helical" evidence="2">
    <location>
        <begin position="12"/>
        <end position="35"/>
    </location>
</feature>
<reference evidence="3 4" key="1">
    <citation type="submission" date="2020-07" db="EMBL/GenBank/DDBJ databases">
        <title>Bacterium isolated from marien macroalgae.</title>
        <authorList>
            <person name="Zhu K."/>
            <person name="Lu D."/>
            <person name="Du Z."/>
        </authorList>
    </citation>
    <scope>NUCLEOTIDE SEQUENCE [LARGE SCALE GENOMIC DNA]</scope>
    <source>
        <strain evidence="3 4">3-1745</strain>
    </source>
</reference>
<evidence type="ECO:0000256" key="2">
    <source>
        <dbReference type="SAM" id="Phobius"/>
    </source>
</evidence>
<feature type="compositionally biased region" description="Basic and acidic residues" evidence="1">
    <location>
        <begin position="257"/>
        <end position="283"/>
    </location>
</feature>
<accession>A0A7W2AAK1</accession>
<keyword evidence="2" id="KW-0812">Transmembrane</keyword>
<protein>
    <submittedName>
        <fullName evidence="3">Uncharacterized protein</fullName>
    </submittedName>
</protein>
<name>A0A7W2AAK1_9GAMM</name>
<organism evidence="3 4">
    <name type="scientific">Marinobacterium marinum</name>
    <dbReference type="NCBI Taxonomy" id="2756129"/>
    <lineage>
        <taxon>Bacteria</taxon>
        <taxon>Pseudomonadati</taxon>
        <taxon>Pseudomonadota</taxon>
        <taxon>Gammaproteobacteria</taxon>
        <taxon>Oceanospirillales</taxon>
        <taxon>Oceanospirillaceae</taxon>
        <taxon>Marinobacterium</taxon>
    </lineage>
</organism>
<dbReference type="EMBL" id="JACEMT010000032">
    <property type="protein sequence ID" value="MBA4501105.1"/>
    <property type="molecule type" value="Genomic_DNA"/>
</dbReference>
<dbReference type="Proteomes" id="UP000538931">
    <property type="component" value="Unassembled WGS sequence"/>
</dbReference>
<gene>
    <name evidence="3" type="ORF">H1S06_01815</name>
</gene>
<evidence type="ECO:0000313" key="4">
    <source>
        <dbReference type="Proteomes" id="UP000538931"/>
    </source>
</evidence>
<proteinExistence type="predicted"/>
<keyword evidence="2" id="KW-1133">Transmembrane helix</keyword>
<evidence type="ECO:0000313" key="3">
    <source>
        <dbReference type="EMBL" id="MBA4501105.1"/>
    </source>
</evidence>
<keyword evidence="2" id="KW-0472">Membrane</keyword>
<sequence length="283" mass="31925">MKRENERSLIPLLIVSGVVAAPIIFILGLVTGSQIQLSNLLTADSLSSWTSALATVAIAILTFILAKETWYLREAQIEQVNELKRENIRPNVSLRLKNSPVSFNLIEVEINNLGKGIARNLKFKFSDSSGSEIFDTDNPIVDEFLKLHIFSEGIHSLGIGQKVESFLFSFFDLKGKLDGDDVFSPFFKIEITFSDVNGEQYSNELVVDFKEYKGVSEVGGGDPLHKIADDLNKLTEQFGKVVNSSPNRLQVNTYSSADREEESRLRQQRYEDWKKQQEKKAEQ</sequence>
<dbReference type="AlphaFoldDB" id="A0A7W2AAK1"/>
<feature type="transmembrane region" description="Helical" evidence="2">
    <location>
        <begin position="47"/>
        <end position="66"/>
    </location>
</feature>
<feature type="region of interest" description="Disordered" evidence="1">
    <location>
        <begin position="249"/>
        <end position="283"/>
    </location>
</feature>
<evidence type="ECO:0000256" key="1">
    <source>
        <dbReference type="SAM" id="MobiDB-lite"/>
    </source>
</evidence>
<comment type="caution">
    <text evidence="3">The sequence shown here is derived from an EMBL/GenBank/DDBJ whole genome shotgun (WGS) entry which is preliminary data.</text>
</comment>